<dbReference type="SUPFAM" id="SSF52402">
    <property type="entry name" value="Adenine nucleotide alpha hydrolases-like"/>
    <property type="match status" value="2"/>
</dbReference>
<dbReference type="PRINTS" id="PR01438">
    <property type="entry name" value="UNVRSLSTRESS"/>
</dbReference>
<accession>A0A495PV98</accession>
<dbReference type="Pfam" id="PF00582">
    <property type="entry name" value="Usp"/>
    <property type="match status" value="1"/>
</dbReference>
<evidence type="ECO:0000313" key="3">
    <source>
        <dbReference type="EMBL" id="RKS53700.1"/>
    </source>
</evidence>
<comment type="caution">
    <text evidence="3">The sequence shown here is derived from an EMBL/GenBank/DDBJ whole genome shotgun (WGS) entry which is preliminary data.</text>
</comment>
<dbReference type="Proteomes" id="UP000276282">
    <property type="component" value="Unassembled WGS sequence"/>
</dbReference>
<dbReference type="InterPro" id="IPR006015">
    <property type="entry name" value="Universal_stress_UspA"/>
</dbReference>
<comment type="similarity">
    <text evidence="1">Belongs to the universal stress protein A family.</text>
</comment>
<proteinExistence type="inferred from homology"/>
<feature type="domain" description="UspA" evidence="2">
    <location>
        <begin position="1"/>
        <end position="140"/>
    </location>
</feature>
<dbReference type="CDD" id="cd00293">
    <property type="entry name" value="USP-like"/>
    <property type="match status" value="1"/>
</dbReference>
<gene>
    <name evidence="3" type="ORF">BC962_1954</name>
</gene>
<dbReference type="OrthoDB" id="9788959at2"/>
<reference evidence="3 4" key="1">
    <citation type="submission" date="2018-10" db="EMBL/GenBank/DDBJ databases">
        <title>Genomic Encyclopedia of Archaeal and Bacterial Type Strains, Phase II (KMG-II): from individual species to whole genera.</title>
        <authorList>
            <person name="Goeker M."/>
        </authorList>
    </citation>
    <scope>NUCLEOTIDE SEQUENCE [LARGE SCALE GENOMIC DNA]</scope>
    <source>
        <strain evidence="3 4">DSM 19839</strain>
    </source>
</reference>
<evidence type="ECO:0000256" key="1">
    <source>
        <dbReference type="ARBA" id="ARBA00008791"/>
    </source>
</evidence>
<sequence length="283" mass="32913">MKQILVPTDFSKNAYSALHYATQLFKNEKVTFHLVNSFEADVIAQTKGILTRKNEEIIERLTNESHDKCKQLMHKIILDTENKLHKFETIATFLDLQKIINTLIKSKVIDYVVMGTKGISGAKDVLFGSNTVRVIKKLKGAPLLMIPGEMEFVEIKRIGFATDFTRKIRPKEIAPLIQFAKSYNAVLRILFLGKQEIITEVQRENIHELKEMLYEIDYKLFEEEILSNKTDSLLQYVMFYDFNILAMIHYKHSFLEDLLRESLVKKMGLYSNRPYLVIPEVKS</sequence>
<dbReference type="EMBL" id="RBLG01000002">
    <property type="protein sequence ID" value="RKS53700.1"/>
    <property type="molecule type" value="Genomic_DNA"/>
</dbReference>
<evidence type="ECO:0000313" key="4">
    <source>
        <dbReference type="Proteomes" id="UP000276282"/>
    </source>
</evidence>
<protein>
    <submittedName>
        <fullName evidence="3">Nucleotide-binding universal stress UspA family protein</fullName>
    </submittedName>
</protein>
<dbReference type="Gene3D" id="3.40.50.12370">
    <property type="match status" value="1"/>
</dbReference>
<evidence type="ECO:0000259" key="2">
    <source>
        <dbReference type="Pfam" id="PF00582"/>
    </source>
</evidence>
<organism evidence="3 4">
    <name type="scientific">Gillisia mitskevichiae</name>
    <dbReference type="NCBI Taxonomy" id="270921"/>
    <lineage>
        <taxon>Bacteria</taxon>
        <taxon>Pseudomonadati</taxon>
        <taxon>Bacteroidota</taxon>
        <taxon>Flavobacteriia</taxon>
        <taxon>Flavobacteriales</taxon>
        <taxon>Flavobacteriaceae</taxon>
        <taxon>Gillisia</taxon>
    </lineage>
</organism>
<dbReference type="RefSeq" id="WP_121345779.1">
    <property type="nucleotide sequence ID" value="NZ_RBLG01000002.1"/>
</dbReference>
<dbReference type="AlphaFoldDB" id="A0A495PV98"/>
<name>A0A495PV98_9FLAO</name>
<dbReference type="InterPro" id="IPR006016">
    <property type="entry name" value="UspA"/>
</dbReference>
<keyword evidence="4" id="KW-1185">Reference proteome</keyword>